<dbReference type="PANTHER" id="PTHR42923:SF17">
    <property type="entry name" value="AMINE OXIDASE DOMAIN-CONTAINING PROTEIN"/>
    <property type="match status" value="1"/>
</dbReference>
<dbReference type="Proteomes" id="UP001217918">
    <property type="component" value="Unassembled WGS sequence"/>
</dbReference>
<protein>
    <recommendedName>
        <fullName evidence="2">Amine oxidase domain-containing protein</fullName>
    </recommendedName>
</protein>
<dbReference type="InterPro" id="IPR002937">
    <property type="entry name" value="Amino_oxidase"/>
</dbReference>
<organism evidence="3 4">
    <name type="scientific">Phyllachora maydis</name>
    <dbReference type="NCBI Taxonomy" id="1825666"/>
    <lineage>
        <taxon>Eukaryota</taxon>
        <taxon>Fungi</taxon>
        <taxon>Dikarya</taxon>
        <taxon>Ascomycota</taxon>
        <taxon>Pezizomycotina</taxon>
        <taxon>Sordariomycetes</taxon>
        <taxon>Sordariomycetidae</taxon>
        <taxon>Phyllachorales</taxon>
        <taxon>Phyllachoraceae</taxon>
        <taxon>Phyllachora</taxon>
    </lineage>
</organism>
<comment type="caution">
    <text evidence="3">The sequence shown here is derived from an EMBL/GenBank/DDBJ whole genome shotgun (WGS) entry which is preliminary data.</text>
</comment>
<evidence type="ECO:0000313" key="4">
    <source>
        <dbReference type="Proteomes" id="UP001217918"/>
    </source>
</evidence>
<feature type="region of interest" description="Disordered" evidence="1">
    <location>
        <begin position="470"/>
        <end position="496"/>
    </location>
</feature>
<dbReference type="Gene3D" id="3.90.660.20">
    <property type="entry name" value="Protoporphyrinogen oxidase, mitochondrial, domain 2"/>
    <property type="match status" value="1"/>
</dbReference>
<dbReference type="Pfam" id="PF01593">
    <property type="entry name" value="Amino_oxidase"/>
    <property type="match status" value="1"/>
</dbReference>
<proteinExistence type="predicted"/>
<sequence length="496" mass="55686">MGDDSSVSHPHDVYLYEAAGRLGGHVNTVEWTKDNKKTMVDTGFIVMNAATYPNLIKFLDKVQVKTVATDMTFSVSRDDGVFEWAGSSLSSLFCQGSNLFSPRMWRMIFDIIRFNQYALDLLKDRDDGKASDEETIGAYLERQGYSDAFRDDYLIPMTAAVWSTSPDKCSLQFPAVTLIRFLYNHHLLTTVAKRPEWLTIPGGSQQYIDMIMKGFPANHLFLNTPVKSVTNGDQGHVVVHLEGDKSEIYDHVILAVHGDQAYSIIRESATQEETEILSCFQTSKNTAVLHSDLAHMPRRKAAWSSWNYLSRSSEETQTGQIDQVSLTYNMNMLQHIPHKTYGDVLVTLNPLKDPDPATVQGRFTYEHPLYTSAAVRAQSLLPRIQNRRGISYAGAWTKYGFHEDSFSSGLVAAVEHLGAKVPFPIEDSTYSRRRRPEPSLGDRVVRLWVLTVQTLFVGLVDGIQHWTGGGSDKLRRVPQNHGYGNGAAINGKEKQQ</sequence>
<dbReference type="AlphaFoldDB" id="A0AAD9I5B6"/>
<name>A0AAD9I5B6_9PEZI</name>
<dbReference type="InterPro" id="IPR050464">
    <property type="entry name" value="Zeta_carotene_desat/Oxidored"/>
</dbReference>
<dbReference type="PANTHER" id="PTHR42923">
    <property type="entry name" value="PROTOPORPHYRINOGEN OXIDASE"/>
    <property type="match status" value="1"/>
</dbReference>
<evidence type="ECO:0000256" key="1">
    <source>
        <dbReference type="SAM" id="MobiDB-lite"/>
    </source>
</evidence>
<dbReference type="EMBL" id="JAQQPM010000004">
    <property type="protein sequence ID" value="KAK2070899.1"/>
    <property type="molecule type" value="Genomic_DNA"/>
</dbReference>
<keyword evidence="4" id="KW-1185">Reference proteome</keyword>
<accession>A0AAD9I5B6</accession>
<dbReference type="InterPro" id="IPR036188">
    <property type="entry name" value="FAD/NAD-bd_sf"/>
</dbReference>
<feature type="domain" description="Amine oxidase" evidence="2">
    <location>
        <begin position="9"/>
        <end position="262"/>
    </location>
</feature>
<dbReference type="Gene3D" id="3.50.50.60">
    <property type="entry name" value="FAD/NAD(P)-binding domain"/>
    <property type="match status" value="1"/>
</dbReference>
<reference evidence="3" key="1">
    <citation type="journal article" date="2023" name="Mol. Plant Microbe Interact.">
        <title>Elucidating the Obligate Nature and Biological Capacity of an Invasive Fungal Corn Pathogen.</title>
        <authorList>
            <person name="MacCready J.S."/>
            <person name="Roggenkamp E.M."/>
            <person name="Gdanetz K."/>
            <person name="Chilvers M.I."/>
        </authorList>
    </citation>
    <scope>NUCLEOTIDE SEQUENCE</scope>
    <source>
        <strain evidence="3">PM02</strain>
    </source>
</reference>
<dbReference type="GO" id="GO:0016491">
    <property type="term" value="F:oxidoreductase activity"/>
    <property type="evidence" value="ECO:0007669"/>
    <property type="project" value="InterPro"/>
</dbReference>
<dbReference type="SUPFAM" id="SSF51905">
    <property type="entry name" value="FAD/NAD(P)-binding domain"/>
    <property type="match status" value="1"/>
</dbReference>
<dbReference type="Gene3D" id="1.10.3110.10">
    <property type="entry name" value="protoporphyrinogen ix oxidase, domain 3"/>
    <property type="match status" value="1"/>
</dbReference>
<gene>
    <name evidence="3" type="ORF">P8C59_005361</name>
</gene>
<evidence type="ECO:0000259" key="2">
    <source>
        <dbReference type="Pfam" id="PF01593"/>
    </source>
</evidence>
<evidence type="ECO:0000313" key="3">
    <source>
        <dbReference type="EMBL" id="KAK2070899.1"/>
    </source>
</evidence>